<protein>
    <recommendedName>
        <fullName evidence="2">Toxin CcdB</fullName>
    </recommendedName>
    <alternativeName>
        <fullName evidence="7">Cytotoxic protein CcdB</fullName>
    </alternativeName>
    <alternativeName>
        <fullName evidence="6">Protein LetD</fullName>
    </alternativeName>
</protein>
<dbReference type="RefSeq" id="WP_214296106.1">
    <property type="nucleotide sequence ID" value="NZ_JAHDYS010000001.1"/>
</dbReference>
<evidence type="ECO:0000256" key="1">
    <source>
        <dbReference type="ARBA" id="ARBA00005230"/>
    </source>
</evidence>
<gene>
    <name evidence="8" type="ORF">KJB30_01275</name>
</gene>
<dbReference type="InterPro" id="IPR002712">
    <property type="entry name" value="CcdB"/>
</dbReference>
<keyword evidence="3" id="KW-0678">Repressor</keyword>
<evidence type="ECO:0000256" key="2">
    <source>
        <dbReference type="ARBA" id="ARBA00015075"/>
    </source>
</evidence>
<accession>A0ABS5U432</accession>
<proteinExistence type="inferred from homology"/>
<evidence type="ECO:0000256" key="7">
    <source>
        <dbReference type="ARBA" id="ARBA00033135"/>
    </source>
</evidence>
<dbReference type="Proteomes" id="UP000784128">
    <property type="component" value="Unassembled WGS sequence"/>
</dbReference>
<evidence type="ECO:0000256" key="6">
    <source>
        <dbReference type="ARBA" id="ARBA00029628"/>
    </source>
</evidence>
<evidence type="ECO:0000256" key="4">
    <source>
        <dbReference type="ARBA" id="ARBA00023015"/>
    </source>
</evidence>
<keyword evidence="5" id="KW-0804">Transcription</keyword>
<evidence type="ECO:0000256" key="3">
    <source>
        <dbReference type="ARBA" id="ARBA00022491"/>
    </source>
</evidence>
<evidence type="ECO:0000313" key="8">
    <source>
        <dbReference type="EMBL" id="MBT1070405.1"/>
    </source>
</evidence>
<keyword evidence="9" id="KW-1185">Reference proteome</keyword>
<sequence>MAQFDVYRNNGRDSKAIPFVVDIQYDIFADCGSRIVIPLLSAEIARARKMDYIEKANLVFMFGDTELILATQLLAAISVKELRGKVGSIAFMRSDILATVDALLSGF</sequence>
<evidence type="ECO:0000313" key="9">
    <source>
        <dbReference type="Proteomes" id="UP000784128"/>
    </source>
</evidence>
<name>A0ABS5U432_9BACT</name>
<dbReference type="SUPFAM" id="SSF50118">
    <property type="entry name" value="Cell growth inhibitor/plasmid maintenance toxic component"/>
    <property type="match status" value="1"/>
</dbReference>
<dbReference type="InterPro" id="IPR011067">
    <property type="entry name" value="Plasmid_toxin/cell-grow_inhib"/>
</dbReference>
<evidence type="ECO:0000256" key="5">
    <source>
        <dbReference type="ARBA" id="ARBA00023163"/>
    </source>
</evidence>
<keyword evidence="4" id="KW-0805">Transcription regulation</keyword>
<dbReference type="Pfam" id="PF01845">
    <property type="entry name" value="CcdB"/>
    <property type="match status" value="1"/>
</dbReference>
<organism evidence="8 9">
    <name type="scientific">Pelotalea chapellei</name>
    <dbReference type="NCBI Taxonomy" id="44671"/>
    <lineage>
        <taxon>Bacteria</taxon>
        <taxon>Pseudomonadati</taxon>
        <taxon>Thermodesulfobacteriota</taxon>
        <taxon>Desulfuromonadia</taxon>
        <taxon>Geobacterales</taxon>
        <taxon>Geobacteraceae</taxon>
        <taxon>Pelotalea</taxon>
    </lineage>
</organism>
<comment type="caution">
    <text evidence="8">The sequence shown here is derived from an EMBL/GenBank/DDBJ whole genome shotgun (WGS) entry which is preliminary data.</text>
</comment>
<dbReference type="EMBL" id="JAHDYS010000001">
    <property type="protein sequence ID" value="MBT1070405.1"/>
    <property type="molecule type" value="Genomic_DNA"/>
</dbReference>
<dbReference type="Gene3D" id="2.30.30.110">
    <property type="match status" value="1"/>
</dbReference>
<comment type="similarity">
    <text evidence="1">Belongs to the CcdB toxin family.</text>
</comment>
<reference evidence="8 9" key="1">
    <citation type="submission" date="2021-05" db="EMBL/GenBank/DDBJ databases">
        <title>The draft genome of Geobacter chapellei DSM 13688.</title>
        <authorList>
            <person name="Xu Z."/>
            <person name="Masuda Y."/>
            <person name="Itoh H."/>
            <person name="Senoo K."/>
        </authorList>
    </citation>
    <scope>NUCLEOTIDE SEQUENCE [LARGE SCALE GENOMIC DNA]</scope>
    <source>
        <strain evidence="8 9">DSM 13688</strain>
    </source>
</reference>